<dbReference type="InterPro" id="IPR036866">
    <property type="entry name" value="RibonucZ/Hydroxyglut_hydro"/>
</dbReference>
<keyword evidence="2" id="KW-1185">Reference proteome</keyword>
<dbReference type="PANTHER" id="PTHR33835:SF1">
    <property type="entry name" value="METALLO-BETA-LACTAMASE DOMAIN-CONTAINING PROTEIN"/>
    <property type="match status" value="1"/>
</dbReference>
<sequence length="240" mass="25844">MAKLNQEWTVLPHGELEQLDDGLLTVTGDIPMPLGNFPRRMTVIRLKGGGTAIWSAIPLDEPQMQRIEALGQPTFLIVPNQQHRLDAPAWKARYPDIKALAPPSAKEMVSEAAPVDGTGDALDDSEIDLVLVAGAKEDEFAAIVRRSGGTTLIVNDVIGNVQHPHGVGAWIMTRLMGFGASGPEVPRLIRHMMIEDKAALAAQLRGWADIPNLKRIVPSHGDVIADDPAGALREVADSLT</sequence>
<accession>A0A5B8LFP2</accession>
<dbReference type="Proteomes" id="UP000315673">
    <property type="component" value="Chromosome"/>
</dbReference>
<dbReference type="EMBL" id="CP042306">
    <property type="protein sequence ID" value="QDZ06472.1"/>
    <property type="molecule type" value="Genomic_DNA"/>
</dbReference>
<dbReference type="PANTHER" id="PTHR33835">
    <property type="entry name" value="YALI0C07656P"/>
    <property type="match status" value="1"/>
</dbReference>
<name>A0A5B8LFP2_9SPHN</name>
<dbReference type="SUPFAM" id="SSF56281">
    <property type="entry name" value="Metallo-hydrolase/oxidoreductase"/>
    <property type="match status" value="1"/>
</dbReference>
<dbReference type="InterPro" id="IPR025638">
    <property type="entry name" value="DUF4336"/>
</dbReference>
<dbReference type="RefSeq" id="WP_146569556.1">
    <property type="nucleotide sequence ID" value="NZ_CP042306.1"/>
</dbReference>
<evidence type="ECO:0000313" key="2">
    <source>
        <dbReference type="Proteomes" id="UP000315673"/>
    </source>
</evidence>
<gene>
    <name evidence="1" type="ORF">FPZ24_02430</name>
</gene>
<evidence type="ECO:0008006" key="3">
    <source>
        <dbReference type="Google" id="ProtNLM"/>
    </source>
</evidence>
<protein>
    <recommendedName>
        <fullName evidence="3">Methanol oxidase</fullName>
    </recommendedName>
</protein>
<dbReference type="KEGG" id="spai:FPZ24_02430"/>
<reference evidence="1 2" key="1">
    <citation type="submission" date="2019-07" db="EMBL/GenBank/DDBJ databases">
        <title>Full genome sequence of Sphingomonas sp. 4R-6-7(HKS19).</title>
        <authorList>
            <person name="Im W.-T."/>
        </authorList>
    </citation>
    <scope>NUCLEOTIDE SEQUENCE [LARGE SCALE GENOMIC DNA]</scope>
    <source>
        <strain evidence="1 2">HKS19</strain>
    </source>
</reference>
<dbReference type="AlphaFoldDB" id="A0A5B8LFP2"/>
<dbReference type="OrthoDB" id="450111at2"/>
<evidence type="ECO:0000313" key="1">
    <source>
        <dbReference type="EMBL" id="QDZ06472.1"/>
    </source>
</evidence>
<proteinExistence type="predicted"/>
<organism evidence="1 2">
    <name type="scientific">Sphingomonas panacisoli</name>
    <dbReference type="NCBI Taxonomy" id="1813879"/>
    <lineage>
        <taxon>Bacteria</taxon>
        <taxon>Pseudomonadati</taxon>
        <taxon>Pseudomonadota</taxon>
        <taxon>Alphaproteobacteria</taxon>
        <taxon>Sphingomonadales</taxon>
        <taxon>Sphingomonadaceae</taxon>
        <taxon>Sphingomonas</taxon>
    </lineage>
</organism>